<dbReference type="InParanoid" id="A0A0C3BXY6"/>
<dbReference type="PANTHER" id="PTHR43135">
    <property type="entry name" value="ALPHA-D-RIBOSE 1-METHYLPHOSPHONATE 5-TRIPHOSPHATE DIPHOSPHATASE"/>
    <property type="match status" value="1"/>
</dbReference>
<reference evidence="2" key="2">
    <citation type="submission" date="2015-01" db="EMBL/GenBank/DDBJ databases">
        <title>Evolutionary Origins and Diversification of the Mycorrhizal Mutualists.</title>
        <authorList>
            <consortium name="DOE Joint Genome Institute"/>
            <consortium name="Mycorrhizal Genomics Consortium"/>
            <person name="Kohler A."/>
            <person name="Kuo A."/>
            <person name="Nagy L.G."/>
            <person name="Floudas D."/>
            <person name="Copeland A."/>
            <person name="Barry K.W."/>
            <person name="Cichocki N."/>
            <person name="Veneault-Fourrey C."/>
            <person name="LaButti K."/>
            <person name="Lindquist E.A."/>
            <person name="Lipzen A."/>
            <person name="Lundell T."/>
            <person name="Morin E."/>
            <person name="Murat C."/>
            <person name="Riley R."/>
            <person name="Ohm R."/>
            <person name="Sun H."/>
            <person name="Tunlid A."/>
            <person name="Henrissat B."/>
            <person name="Grigoriev I.V."/>
            <person name="Hibbett D.S."/>
            <person name="Martin F."/>
        </authorList>
    </citation>
    <scope>NUCLEOTIDE SEQUENCE [LARGE SCALE GENOMIC DNA]</scope>
    <source>
        <strain evidence="2">F 1598</strain>
    </source>
</reference>
<dbReference type="InterPro" id="IPR051781">
    <property type="entry name" value="Metallo-dep_Hydrolase"/>
</dbReference>
<keyword evidence="2" id="KW-1185">Reference proteome</keyword>
<name>A0A0C3BXY6_PILCF</name>
<dbReference type="OrthoDB" id="5595695at2759"/>
<dbReference type="PANTHER" id="PTHR43135:SF3">
    <property type="entry name" value="ALPHA-D-RIBOSE 1-METHYLPHOSPHONATE 5-TRIPHOSPHATE DIPHOSPHATASE"/>
    <property type="match status" value="1"/>
</dbReference>
<evidence type="ECO:0000313" key="1">
    <source>
        <dbReference type="EMBL" id="KIM82217.1"/>
    </source>
</evidence>
<dbReference type="InterPro" id="IPR032466">
    <property type="entry name" value="Metal_Hydrolase"/>
</dbReference>
<dbReference type="HOGENOM" id="CLU_086394_0_0_1"/>
<accession>A0A0C3BXY6</accession>
<protein>
    <recommendedName>
        <fullName evidence="3">Amidohydrolase-related domain-containing protein</fullName>
    </recommendedName>
</protein>
<evidence type="ECO:0000313" key="2">
    <source>
        <dbReference type="Proteomes" id="UP000054166"/>
    </source>
</evidence>
<dbReference type="Proteomes" id="UP000054166">
    <property type="component" value="Unassembled WGS sequence"/>
</dbReference>
<reference evidence="1 2" key="1">
    <citation type="submission" date="2014-04" db="EMBL/GenBank/DDBJ databases">
        <authorList>
            <consortium name="DOE Joint Genome Institute"/>
            <person name="Kuo A."/>
            <person name="Tarkka M."/>
            <person name="Buscot F."/>
            <person name="Kohler A."/>
            <person name="Nagy L.G."/>
            <person name="Floudas D."/>
            <person name="Copeland A."/>
            <person name="Barry K.W."/>
            <person name="Cichocki N."/>
            <person name="Veneault-Fourrey C."/>
            <person name="LaButti K."/>
            <person name="Lindquist E.A."/>
            <person name="Lipzen A."/>
            <person name="Lundell T."/>
            <person name="Morin E."/>
            <person name="Murat C."/>
            <person name="Sun H."/>
            <person name="Tunlid A."/>
            <person name="Henrissat B."/>
            <person name="Grigoriev I.V."/>
            <person name="Hibbett D.S."/>
            <person name="Martin F."/>
            <person name="Nordberg H.P."/>
            <person name="Cantor M.N."/>
            <person name="Hua S.X."/>
        </authorList>
    </citation>
    <scope>NUCLEOTIDE SEQUENCE [LARGE SCALE GENOMIC DNA]</scope>
    <source>
        <strain evidence="1 2">F 1598</strain>
    </source>
</reference>
<sequence length="194" mass="21560">MTVAFCRYTPDYRFRSRLADDSAVVGPDELEVIIDTAHSYGVKLAAHATNHETIKILLLLNIDSIEHDYCMYLDEALSNLFQPSSKWVPILSAYHTMSDGQDDGPWRAAKQAFKQAIATGMDKIACGGDTGVFSHGDNALEMKLTVKLGADWRMLRWCTLGGWECIWPMGWEGEQGRDRLKKHRSASGGCEGCG</sequence>
<dbReference type="EMBL" id="KN832995">
    <property type="protein sequence ID" value="KIM82217.1"/>
    <property type="molecule type" value="Genomic_DNA"/>
</dbReference>
<dbReference type="Gene3D" id="3.20.20.140">
    <property type="entry name" value="Metal-dependent hydrolases"/>
    <property type="match status" value="1"/>
</dbReference>
<dbReference type="AlphaFoldDB" id="A0A0C3BXY6"/>
<evidence type="ECO:0008006" key="3">
    <source>
        <dbReference type="Google" id="ProtNLM"/>
    </source>
</evidence>
<organism evidence="1 2">
    <name type="scientific">Piloderma croceum (strain F 1598)</name>
    <dbReference type="NCBI Taxonomy" id="765440"/>
    <lineage>
        <taxon>Eukaryota</taxon>
        <taxon>Fungi</taxon>
        <taxon>Dikarya</taxon>
        <taxon>Basidiomycota</taxon>
        <taxon>Agaricomycotina</taxon>
        <taxon>Agaricomycetes</taxon>
        <taxon>Agaricomycetidae</taxon>
        <taxon>Atheliales</taxon>
        <taxon>Atheliaceae</taxon>
        <taxon>Piloderma</taxon>
    </lineage>
</organism>
<dbReference type="STRING" id="765440.A0A0C3BXY6"/>
<proteinExistence type="predicted"/>
<gene>
    <name evidence="1" type="ORF">PILCRDRAFT_471986</name>
</gene>
<dbReference type="SUPFAM" id="SSF51556">
    <property type="entry name" value="Metallo-dependent hydrolases"/>
    <property type="match status" value="1"/>
</dbReference>